<organism evidence="2 3">
    <name type="scientific">Algoriphagus marincola HL-49</name>
    <dbReference type="NCBI Taxonomy" id="1305737"/>
    <lineage>
        <taxon>Bacteria</taxon>
        <taxon>Pseudomonadati</taxon>
        <taxon>Bacteroidota</taxon>
        <taxon>Cytophagia</taxon>
        <taxon>Cytophagales</taxon>
        <taxon>Cyclobacteriaceae</taxon>
        <taxon>Algoriphagus</taxon>
    </lineage>
</organism>
<name>A0A0P8AEW3_9BACT</name>
<sequence length="194" mass="22656">MIDFEKIKQQIHHDILDQLPEYLTYHNPAHTEYVIEKSLFLAEVENVNKKDKELLRLAALFHDTGFIENPKNHEEIGCGIATDYLGDIISKEDLKKIHGMIMATKIPQSPTNQLERIIADADLEYLGTDDFERQGSALFEELKHFNPNFSEQAWNELQLTFLEKHHYHTEYCKKHRTPKKQENLQSVKKTLGLV</sequence>
<dbReference type="STRING" id="1305737.GCA_000526355_02513"/>
<comment type="caution">
    <text evidence="2">The sequence shown here is derived from an EMBL/GenBank/DDBJ whole genome shotgun (WGS) entry which is preliminary data.</text>
</comment>
<dbReference type="InterPro" id="IPR003607">
    <property type="entry name" value="HD/PDEase_dom"/>
</dbReference>
<dbReference type="SMART" id="SM00471">
    <property type="entry name" value="HDc"/>
    <property type="match status" value="1"/>
</dbReference>
<dbReference type="EMBL" id="LJXT01000039">
    <property type="protein sequence ID" value="KPQ16507.1"/>
    <property type="molecule type" value="Genomic_DNA"/>
</dbReference>
<dbReference type="eggNOG" id="COG1418">
    <property type="taxonomic scope" value="Bacteria"/>
</dbReference>
<dbReference type="OrthoDB" id="5728337at2"/>
<evidence type="ECO:0000313" key="3">
    <source>
        <dbReference type="Proteomes" id="UP000050421"/>
    </source>
</evidence>
<dbReference type="Gene3D" id="1.10.3210.10">
    <property type="entry name" value="Hypothetical protein af1432"/>
    <property type="match status" value="1"/>
</dbReference>
<dbReference type="CDD" id="cd00077">
    <property type="entry name" value="HDc"/>
    <property type="match status" value="1"/>
</dbReference>
<gene>
    <name evidence="2" type="ORF">HLUCCX10_07735</name>
</gene>
<evidence type="ECO:0000313" key="2">
    <source>
        <dbReference type="EMBL" id="KPQ16507.1"/>
    </source>
</evidence>
<dbReference type="Pfam" id="PF01966">
    <property type="entry name" value="HD"/>
    <property type="match status" value="1"/>
</dbReference>
<reference evidence="2 3" key="1">
    <citation type="submission" date="2015-09" db="EMBL/GenBank/DDBJ databases">
        <title>Identification and resolution of microdiversity through metagenomic sequencing of parallel consortia.</title>
        <authorList>
            <person name="Nelson W.C."/>
            <person name="Romine M.F."/>
            <person name="Lindemann S.R."/>
        </authorList>
    </citation>
    <scope>NUCLEOTIDE SEQUENCE [LARGE SCALE GENOMIC DNA]</scope>
    <source>
        <strain evidence="2">HL-49</strain>
    </source>
</reference>
<protein>
    <recommendedName>
        <fullName evidence="1">HD/PDEase domain-containing protein</fullName>
    </recommendedName>
</protein>
<feature type="domain" description="HD/PDEase" evidence="1">
    <location>
        <begin position="23"/>
        <end position="135"/>
    </location>
</feature>
<dbReference type="Proteomes" id="UP000050421">
    <property type="component" value="Unassembled WGS sequence"/>
</dbReference>
<dbReference type="SUPFAM" id="SSF109604">
    <property type="entry name" value="HD-domain/PDEase-like"/>
    <property type="match status" value="1"/>
</dbReference>
<proteinExistence type="predicted"/>
<dbReference type="PATRIC" id="fig|1305737.6.peg.2223"/>
<dbReference type="AlphaFoldDB" id="A0A0P8AEW3"/>
<accession>A0A0P8AEW3</accession>
<evidence type="ECO:0000259" key="1">
    <source>
        <dbReference type="SMART" id="SM00471"/>
    </source>
</evidence>
<dbReference type="InterPro" id="IPR006674">
    <property type="entry name" value="HD_domain"/>
</dbReference>